<gene>
    <name evidence="2" type="ORF">GURASL_30280</name>
</gene>
<accession>A0ABN6VY59</accession>
<keyword evidence="3" id="KW-1185">Reference proteome</keyword>
<evidence type="ECO:0000313" key="3">
    <source>
        <dbReference type="Proteomes" id="UP001317705"/>
    </source>
</evidence>
<feature type="chain" id="PRO_5047002901" description="Peptidase M10 metallopeptidase domain-containing protein" evidence="1">
    <location>
        <begin position="20"/>
        <end position="256"/>
    </location>
</feature>
<keyword evidence="1" id="KW-0732">Signal</keyword>
<evidence type="ECO:0008006" key="4">
    <source>
        <dbReference type="Google" id="ProtNLM"/>
    </source>
</evidence>
<name>A0ABN6VY59_9BACT</name>
<protein>
    <recommendedName>
        <fullName evidence="4">Peptidase M10 metallopeptidase domain-containing protein</fullName>
    </recommendedName>
</protein>
<dbReference type="RefSeq" id="WP_282000217.1">
    <property type="nucleotide sequence ID" value="NZ_AP027151.1"/>
</dbReference>
<dbReference type="Proteomes" id="UP001317705">
    <property type="component" value="Chromosome"/>
</dbReference>
<dbReference type="EMBL" id="AP027151">
    <property type="protein sequence ID" value="BDV44105.1"/>
    <property type="molecule type" value="Genomic_DNA"/>
</dbReference>
<sequence length="256" mass="27274">MKMLPMLAILLIFSAPDQASALTINRIFLGGTPPGNSVGGGSLQTVFDAACMAWENAIHDNYTVTLNYGWSDLSSSAAHWLNSQGGTPNREISGTILFENNWNDPSVFRWFIDPTPTQNEEWATFSTYHQDFGGGPMISGRVLSGAAGDVLTALDLYSAAVQMIGHALGLSVSNRTFGAEVADGNVGIPAGFPFAGSGIPFQANNYGYTGHPNVNYTAMWYSAIGERTLLSDVDILCAATISNFSNFVLPSSQEGQ</sequence>
<feature type="signal peptide" evidence="1">
    <location>
        <begin position="1"/>
        <end position="19"/>
    </location>
</feature>
<evidence type="ECO:0000256" key="1">
    <source>
        <dbReference type="SAM" id="SignalP"/>
    </source>
</evidence>
<organism evidence="2 3">
    <name type="scientific">Geotalea uraniireducens</name>
    <dbReference type="NCBI Taxonomy" id="351604"/>
    <lineage>
        <taxon>Bacteria</taxon>
        <taxon>Pseudomonadati</taxon>
        <taxon>Thermodesulfobacteriota</taxon>
        <taxon>Desulfuromonadia</taxon>
        <taxon>Geobacterales</taxon>
        <taxon>Geobacteraceae</taxon>
        <taxon>Geotalea</taxon>
    </lineage>
</organism>
<proteinExistence type="predicted"/>
<reference evidence="2 3" key="1">
    <citation type="submission" date="2022-12" db="EMBL/GenBank/DDBJ databases">
        <title>Polyphasic characterization of Geotalea uranireducens NIT-SL11 newly isolated from a complex of sewage sludge and microbially reduced graphene oxide.</title>
        <authorList>
            <person name="Xie L."/>
            <person name="Yoshida N."/>
            <person name="Meng L."/>
        </authorList>
    </citation>
    <scope>NUCLEOTIDE SEQUENCE [LARGE SCALE GENOMIC DNA]</scope>
    <source>
        <strain evidence="2 3">NIT-SL11</strain>
    </source>
</reference>
<evidence type="ECO:0000313" key="2">
    <source>
        <dbReference type="EMBL" id="BDV44105.1"/>
    </source>
</evidence>